<comment type="catalytic activity">
    <reaction evidence="1 9">
        <text>D-mannonate = 2-dehydro-3-deoxy-D-gluconate + H2O</text>
        <dbReference type="Rhea" id="RHEA:20097"/>
        <dbReference type="ChEBI" id="CHEBI:15377"/>
        <dbReference type="ChEBI" id="CHEBI:17767"/>
        <dbReference type="ChEBI" id="CHEBI:57990"/>
        <dbReference type="EC" id="4.2.1.8"/>
    </reaction>
</comment>
<sequence>MAYNMEQTFRWYGPKDPVSLEFVRQTGATGVVSSLHHIPYGEVWSVEEIEKYKKVIEDAGLVWSVVESLPVHEDIKTGSGRCEEYIANYKESLRNLGKCGVKVITYNFMPVLDWIRTDLHYRLPDGSEALYFNQAQFAAFEIFILKRAGAEKDYTPEKVAEAKAFYESLTPEELQKFTTGLIDNFPGFKGVTLEDVRAMLKKYEHLTRADLEANLKHFLSEVCPVAEEAGCIMVIHPDDPPYSILGLPRIFSDINDVKNLLKMVDSPANGVCFCAGSFSGRLDNDIVEMFKACADRVGFVHLRSTQHDGKGNFFEANHLEGVVDMYGLVKAIIEEQVRRKKAGRADWRLPFRPDHGHTMLDDLAKPPCPNPGYTAIGRLKGLAEIRGLEHGILKSMNL</sequence>
<dbReference type="EMBL" id="QEKH01000037">
    <property type="protein sequence ID" value="PVY36043.1"/>
    <property type="molecule type" value="Genomic_DNA"/>
</dbReference>
<evidence type="ECO:0000256" key="8">
    <source>
        <dbReference type="ARBA" id="ARBA00023239"/>
    </source>
</evidence>
<dbReference type="PANTHER" id="PTHR30387:SF2">
    <property type="entry name" value="MANNONATE DEHYDRATASE"/>
    <property type="match status" value="1"/>
</dbReference>
<dbReference type="GO" id="GO:0008927">
    <property type="term" value="F:mannonate dehydratase activity"/>
    <property type="evidence" value="ECO:0007669"/>
    <property type="project" value="UniProtKB-UniRule"/>
</dbReference>
<dbReference type="InterPro" id="IPR004628">
    <property type="entry name" value="Man_deHydtase"/>
</dbReference>
<evidence type="ECO:0000313" key="12">
    <source>
        <dbReference type="Proteomes" id="UP000245959"/>
    </source>
</evidence>
<dbReference type="PANTHER" id="PTHR30387">
    <property type="entry name" value="MANNONATE DEHYDRATASE"/>
    <property type="match status" value="1"/>
</dbReference>
<accession>A0A2U1AI39</accession>
<dbReference type="Proteomes" id="UP000576225">
    <property type="component" value="Unassembled WGS sequence"/>
</dbReference>
<reference evidence="11 12" key="1">
    <citation type="submission" date="2018-04" db="EMBL/GenBank/DDBJ databases">
        <title>Genomic Encyclopedia of Type Strains, Phase IV (KMG-IV): sequencing the most valuable type-strain genomes for metagenomic binning, comparative biology and taxonomic classification.</title>
        <authorList>
            <person name="Goeker M."/>
        </authorList>
    </citation>
    <scope>NUCLEOTIDE SEQUENCE [LARGE SCALE GENOMIC DNA]</scope>
    <source>
        <strain evidence="11 12">DSM 14823</strain>
    </source>
</reference>
<evidence type="ECO:0000313" key="13">
    <source>
        <dbReference type="Proteomes" id="UP000576225"/>
    </source>
</evidence>
<comment type="cofactor">
    <cofactor evidence="9">
        <name>Fe(2+)</name>
        <dbReference type="ChEBI" id="CHEBI:29033"/>
    </cofactor>
    <cofactor evidence="9">
        <name>Mn(2+)</name>
        <dbReference type="ChEBI" id="CHEBI:29035"/>
    </cofactor>
</comment>
<evidence type="ECO:0000256" key="7">
    <source>
        <dbReference type="ARBA" id="ARBA00023211"/>
    </source>
</evidence>
<dbReference type="GeneID" id="78296837"/>
<dbReference type="PIRSF" id="PIRSF016049">
    <property type="entry name" value="Man_dehyd"/>
    <property type="match status" value="1"/>
</dbReference>
<dbReference type="Gene3D" id="3.20.20.150">
    <property type="entry name" value="Divalent-metal-dependent TIM barrel enzymes"/>
    <property type="match status" value="1"/>
</dbReference>
<organism evidence="11 12">
    <name type="scientific">Victivallis vadensis</name>
    <dbReference type="NCBI Taxonomy" id="172901"/>
    <lineage>
        <taxon>Bacteria</taxon>
        <taxon>Pseudomonadati</taxon>
        <taxon>Lentisphaerota</taxon>
        <taxon>Lentisphaeria</taxon>
        <taxon>Victivallales</taxon>
        <taxon>Victivallaceae</taxon>
        <taxon>Victivallis</taxon>
    </lineage>
</organism>
<proteinExistence type="inferred from homology"/>
<gene>
    <name evidence="9 10" type="primary">uxuA</name>
    <name evidence="11" type="ORF">C8D82_1375</name>
    <name evidence="10" type="ORF">HF882_11280</name>
</gene>
<comment type="pathway">
    <text evidence="3 9">Carbohydrate metabolism; pentose and glucuronate interconversion.</text>
</comment>
<evidence type="ECO:0000256" key="3">
    <source>
        <dbReference type="ARBA" id="ARBA00004892"/>
    </source>
</evidence>
<evidence type="ECO:0000313" key="11">
    <source>
        <dbReference type="EMBL" id="PVY36043.1"/>
    </source>
</evidence>
<dbReference type="UniPathway" id="UPA00246"/>
<dbReference type="OrthoDB" id="9780250at2"/>
<comment type="caution">
    <text evidence="11">The sequence shown here is derived from an EMBL/GenBank/DDBJ whole genome shotgun (WGS) entry which is preliminary data.</text>
</comment>
<dbReference type="AlphaFoldDB" id="A0A2U1AI39"/>
<keyword evidence="12" id="KW-1185">Reference proteome</keyword>
<dbReference type="RefSeq" id="WP_116885568.1">
    <property type="nucleotide sequence ID" value="NZ_CABMMC010000242.1"/>
</dbReference>
<evidence type="ECO:0000256" key="5">
    <source>
        <dbReference type="ARBA" id="ARBA00012927"/>
    </source>
</evidence>
<keyword evidence="7 9" id="KW-0464">Manganese</keyword>
<dbReference type="NCBIfam" id="NF003027">
    <property type="entry name" value="PRK03906.1"/>
    <property type="match status" value="1"/>
</dbReference>
<dbReference type="GO" id="GO:0030145">
    <property type="term" value="F:manganese ion binding"/>
    <property type="evidence" value="ECO:0007669"/>
    <property type="project" value="TreeGrafter"/>
</dbReference>
<dbReference type="Pfam" id="PF03786">
    <property type="entry name" value="UxuA"/>
    <property type="match status" value="1"/>
</dbReference>
<evidence type="ECO:0000256" key="2">
    <source>
        <dbReference type="ARBA" id="ARBA00002713"/>
    </source>
</evidence>
<keyword evidence="8 9" id="KW-0456">Lyase</keyword>
<evidence type="ECO:0000256" key="4">
    <source>
        <dbReference type="ARBA" id="ARBA00007389"/>
    </source>
</evidence>
<evidence type="ECO:0000256" key="1">
    <source>
        <dbReference type="ARBA" id="ARBA00001794"/>
    </source>
</evidence>
<comment type="similarity">
    <text evidence="4 9">Belongs to the mannonate dehydratase family.</text>
</comment>
<reference evidence="10 13" key="2">
    <citation type="submission" date="2020-04" db="EMBL/GenBank/DDBJ databases">
        <authorList>
            <person name="Hitch T.C.A."/>
            <person name="Wylensek D."/>
            <person name="Clavel T."/>
        </authorList>
    </citation>
    <scope>NUCLEOTIDE SEQUENCE [LARGE SCALE GENOMIC DNA]</scope>
    <source>
        <strain evidence="10 13">COR2-253-APC-1A</strain>
    </source>
</reference>
<dbReference type="EMBL" id="JABAEW010000019">
    <property type="protein sequence ID" value="NMD87167.1"/>
    <property type="molecule type" value="Genomic_DNA"/>
</dbReference>
<evidence type="ECO:0000313" key="10">
    <source>
        <dbReference type="EMBL" id="NMD87167.1"/>
    </source>
</evidence>
<evidence type="ECO:0000256" key="9">
    <source>
        <dbReference type="HAMAP-Rule" id="MF_00106"/>
    </source>
</evidence>
<dbReference type="HAMAP" id="MF_00106">
    <property type="entry name" value="UxuA"/>
    <property type="match status" value="1"/>
</dbReference>
<dbReference type="NCBIfam" id="TIGR00695">
    <property type="entry name" value="uxuA"/>
    <property type="match status" value="1"/>
</dbReference>
<keyword evidence="6 9" id="KW-0408">Iron</keyword>
<comment type="function">
    <text evidence="2 9">Catalyzes the dehydration of D-mannonate.</text>
</comment>
<dbReference type="InterPro" id="IPR036237">
    <property type="entry name" value="Xyl_isomerase-like_sf"/>
</dbReference>
<dbReference type="Proteomes" id="UP000245959">
    <property type="component" value="Unassembled WGS sequence"/>
</dbReference>
<dbReference type="EC" id="4.2.1.8" evidence="5 9"/>
<name>A0A2U1AI39_9BACT</name>
<evidence type="ECO:0000256" key="6">
    <source>
        <dbReference type="ARBA" id="ARBA00023004"/>
    </source>
</evidence>
<dbReference type="SUPFAM" id="SSF51658">
    <property type="entry name" value="Xylose isomerase-like"/>
    <property type="match status" value="1"/>
</dbReference>
<dbReference type="GO" id="GO:0042840">
    <property type="term" value="P:D-glucuronate catabolic process"/>
    <property type="evidence" value="ECO:0007669"/>
    <property type="project" value="TreeGrafter"/>
</dbReference>
<protein>
    <recommendedName>
        <fullName evidence="5 9">Mannonate dehydratase</fullName>
        <ecNumber evidence="5 9">4.2.1.8</ecNumber>
    </recommendedName>
    <alternativeName>
        <fullName evidence="9">D-mannonate hydro-lyase</fullName>
    </alternativeName>
</protein>
<dbReference type="GO" id="GO:0008198">
    <property type="term" value="F:ferrous iron binding"/>
    <property type="evidence" value="ECO:0007669"/>
    <property type="project" value="TreeGrafter"/>
</dbReference>